<keyword evidence="2" id="KW-0489">Methyltransferase</keyword>
<dbReference type="NCBIfam" id="NF041360">
    <property type="entry name" value="GntF_guanitoxin"/>
    <property type="match status" value="1"/>
</dbReference>
<evidence type="ECO:0000313" key="6">
    <source>
        <dbReference type="Proteomes" id="UP000749559"/>
    </source>
</evidence>
<evidence type="ECO:0000256" key="3">
    <source>
        <dbReference type="ARBA" id="ARBA00022679"/>
    </source>
</evidence>
<dbReference type="PANTHER" id="PTHR10867:SF17">
    <property type="entry name" value="NICOTINAMIDE N-METHYLTRANSFERASE"/>
    <property type="match status" value="1"/>
</dbReference>
<evidence type="ECO:0000256" key="1">
    <source>
        <dbReference type="ARBA" id="ARBA00007996"/>
    </source>
</evidence>
<dbReference type="PANTHER" id="PTHR10867">
    <property type="entry name" value="NNMT/PNMT/TEMT FAMILY MEMBER"/>
    <property type="match status" value="1"/>
</dbReference>
<dbReference type="PROSITE" id="PS51681">
    <property type="entry name" value="SAM_MT_NNMT_PNMT_TEMT"/>
    <property type="match status" value="1"/>
</dbReference>
<protein>
    <recommendedName>
        <fullName evidence="7">Nicotinamide N-methyltransferase</fullName>
    </recommendedName>
</protein>
<dbReference type="GO" id="GO:0008170">
    <property type="term" value="F:N-methyltransferase activity"/>
    <property type="evidence" value="ECO:0007669"/>
    <property type="project" value="TreeGrafter"/>
</dbReference>
<dbReference type="OrthoDB" id="10050085at2759"/>
<dbReference type="InterPro" id="IPR053384">
    <property type="entry name" value="SAM-dep_methyltransferase"/>
</dbReference>
<evidence type="ECO:0000313" key="5">
    <source>
        <dbReference type="EMBL" id="CAH1776956.1"/>
    </source>
</evidence>
<dbReference type="CDD" id="cd02440">
    <property type="entry name" value="AdoMet_MTases"/>
    <property type="match status" value="1"/>
</dbReference>
<keyword evidence="4" id="KW-0949">S-adenosyl-L-methionine</keyword>
<dbReference type="InterPro" id="IPR000940">
    <property type="entry name" value="NNMT_TEMT_trans"/>
</dbReference>
<accession>A0A8S4N7B9</accession>
<dbReference type="Pfam" id="PF01234">
    <property type="entry name" value="NNMT_PNMT_TEMT"/>
    <property type="match status" value="1"/>
</dbReference>
<dbReference type="GO" id="GO:0032259">
    <property type="term" value="P:methylation"/>
    <property type="evidence" value="ECO:0007669"/>
    <property type="project" value="UniProtKB-KW"/>
</dbReference>
<dbReference type="SUPFAM" id="SSF53335">
    <property type="entry name" value="S-adenosyl-L-methionine-dependent methyltransferases"/>
    <property type="match status" value="1"/>
</dbReference>
<reference evidence="5" key="1">
    <citation type="submission" date="2022-03" db="EMBL/GenBank/DDBJ databases">
        <authorList>
            <person name="Martin C."/>
        </authorList>
    </citation>
    <scope>NUCLEOTIDE SEQUENCE</scope>
</reference>
<evidence type="ECO:0000256" key="4">
    <source>
        <dbReference type="ARBA" id="ARBA00022691"/>
    </source>
</evidence>
<comment type="caution">
    <text evidence="5">The sequence shown here is derived from an EMBL/GenBank/DDBJ whole genome shotgun (WGS) entry which is preliminary data.</text>
</comment>
<dbReference type="Proteomes" id="UP000749559">
    <property type="component" value="Unassembled WGS sequence"/>
</dbReference>
<name>A0A8S4N7B9_OWEFU</name>
<proteinExistence type="inferred from homology"/>
<dbReference type="InterPro" id="IPR029063">
    <property type="entry name" value="SAM-dependent_MTases_sf"/>
</dbReference>
<comment type="similarity">
    <text evidence="1">Belongs to the class I-like SAM-binding methyltransferase superfamily. NNMT/PNMT/TEMT family.</text>
</comment>
<gene>
    <name evidence="5" type="ORF">OFUS_LOCUS4080</name>
</gene>
<sequence length="207" mass="23701">EVKGKRFLEFGSGPTVHTLFSARNAVEEITCCEFAECNRKQIEQWWNREEDAHDWSEALKFVAQLEQHSDHERIATEVREKLQEVLPCDARLQNPLYPNIREPYDVIMTSLTLEATCESIDQYNEAVVNMSKLIRQGGHLIMFGVLNESFYVVNGERFFCLRLKQEDVENALKLAGFEKIKTKVQGGPSSGVASDFEGVFFITCTKQ</sequence>
<dbReference type="EMBL" id="CAIIXF020000002">
    <property type="protein sequence ID" value="CAH1776956.1"/>
    <property type="molecule type" value="Genomic_DNA"/>
</dbReference>
<evidence type="ECO:0008006" key="7">
    <source>
        <dbReference type="Google" id="ProtNLM"/>
    </source>
</evidence>
<keyword evidence="3" id="KW-0808">Transferase</keyword>
<dbReference type="GO" id="GO:0005829">
    <property type="term" value="C:cytosol"/>
    <property type="evidence" value="ECO:0007669"/>
    <property type="project" value="TreeGrafter"/>
</dbReference>
<feature type="non-terminal residue" evidence="5">
    <location>
        <position position="1"/>
    </location>
</feature>
<evidence type="ECO:0000256" key="2">
    <source>
        <dbReference type="ARBA" id="ARBA00022603"/>
    </source>
</evidence>
<organism evidence="5 6">
    <name type="scientific">Owenia fusiformis</name>
    <name type="common">Polychaete worm</name>
    <dbReference type="NCBI Taxonomy" id="6347"/>
    <lineage>
        <taxon>Eukaryota</taxon>
        <taxon>Metazoa</taxon>
        <taxon>Spiralia</taxon>
        <taxon>Lophotrochozoa</taxon>
        <taxon>Annelida</taxon>
        <taxon>Polychaeta</taxon>
        <taxon>Sedentaria</taxon>
        <taxon>Canalipalpata</taxon>
        <taxon>Sabellida</taxon>
        <taxon>Oweniida</taxon>
        <taxon>Oweniidae</taxon>
        <taxon>Owenia</taxon>
    </lineage>
</organism>
<dbReference type="Gene3D" id="3.40.50.150">
    <property type="entry name" value="Vaccinia Virus protein VP39"/>
    <property type="match status" value="1"/>
</dbReference>
<keyword evidence="6" id="KW-1185">Reference proteome</keyword>
<dbReference type="AlphaFoldDB" id="A0A8S4N7B9"/>